<feature type="transmembrane region" description="Helical" evidence="2">
    <location>
        <begin position="485"/>
        <end position="506"/>
    </location>
</feature>
<feature type="transmembrane region" description="Helical" evidence="2">
    <location>
        <begin position="450"/>
        <end position="473"/>
    </location>
</feature>
<name>A0ABU4N2V2_9ACTN</name>
<feature type="non-terminal residue" evidence="4">
    <location>
        <position position="601"/>
    </location>
</feature>
<reference evidence="4 5" key="1">
    <citation type="journal article" date="2023" name="Microb. Genom.">
        <title>Mesoterricola silvestris gen. nov., sp. nov., Mesoterricola sediminis sp. nov., Geothrix oryzae sp. nov., Geothrix edaphica sp. nov., Geothrix rubra sp. nov., and Geothrix limicola sp. nov., six novel members of Acidobacteriota isolated from soils.</title>
        <authorList>
            <person name="Weisberg A.J."/>
            <person name="Pearce E."/>
            <person name="Kramer C.G."/>
            <person name="Chang J.H."/>
            <person name="Clarke C.R."/>
        </authorList>
    </citation>
    <scope>NUCLEOTIDE SEQUENCE [LARGE SCALE GENOMIC DNA]</scope>
    <source>
        <strain evidence="4 5">NE20-4-1</strain>
    </source>
</reference>
<organism evidence="4 5">
    <name type="scientific">Streptomyces caniscabiei</name>
    <dbReference type="NCBI Taxonomy" id="2746961"/>
    <lineage>
        <taxon>Bacteria</taxon>
        <taxon>Bacillati</taxon>
        <taxon>Actinomycetota</taxon>
        <taxon>Actinomycetes</taxon>
        <taxon>Kitasatosporales</taxon>
        <taxon>Streptomycetaceae</taxon>
        <taxon>Streptomyces</taxon>
    </lineage>
</organism>
<keyword evidence="1" id="KW-1188">Viral release from host cell</keyword>
<keyword evidence="2" id="KW-1133">Transmembrane helix</keyword>
<evidence type="ECO:0000256" key="2">
    <source>
        <dbReference type="SAM" id="Phobius"/>
    </source>
</evidence>
<dbReference type="InterPro" id="IPR010090">
    <property type="entry name" value="Phage_tape_meas"/>
</dbReference>
<dbReference type="EMBL" id="JARAWJ010000067">
    <property type="protein sequence ID" value="MDX3044110.1"/>
    <property type="molecule type" value="Genomic_DNA"/>
</dbReference>
<feature type="transmembrane region" description="Helical" evidence="2">
    <location>
        <begin position="518"/>
        <end position="535"/>
    </location>
</feature>
<comment type="caution">
    <text evidence="4">The sequence shown here is derived from an EMBL/GenBank/DDBJ whole genome shotgun (WGS) entry which is preliminary data.</text>
</comment>
<protein>
    <submittedName>
        <fullName evidence="4">Phage tail tape measure protein</fullName>
    </submittedName>
</protein>
<evidence type="ECO:0000256" key="1">
    <source>
        <dbReference type="ARBA" id="ARBA00022612"/>
    </source>
</evidence>
<dbReference type="PANTHER" id="PTHR37813">
    <property type="entry name" value="FELS-2 PROPHAGE PROTEIN"/>
    <property type="match status" value="1"/>
</dbReference>
<dbReference type="RefSeq" id="WP_319703562.1">
    <property type="nucleotide sequence ID" value="NZ_JARAWJ010000067.1"/>
</dbReference>
<dbReference type="PANTHER" id="PTHR37813:SF1">
    <property type="entry name" value="FELS-2 PROPHAGE PROTEIN"/>
    <property type="match status" value="1"/>
</dbReference>
<feature type="transmembrane region" description="Helical" evidence="2">
    <location>
        <begin position="555"/>
        <end position="575"/>
    </location>
</feature>
<gene>
    <name evidence="4" type="ORF">PV383_44160</name>
</gene>
<feature type="domain" description="Phage tail tape measure protein" evidence="3">
    <location>
        <begin position="115"/>
        <end position="309"/>
    </location>
</feature>
<keyword evidence="2" id="KW-0472">Membrane</keyword>
<feature type="transmembrane region" description="Helical" evidence="2">
    <location>
        <begin position="423"/>
        <end position="443"/>
    </location>
</feature>
<proteinExistence type="predicted"/>
<dbReference type="Pfam" id="PF10145">
    <property type="entry name" value="PhageMin_Tail"/>
    <property type="match status" value="1"/>
</dbReference>
<sequence>MPRAASVWLDVLPSMAEFRRELRQQLEEPVRQSATRAGDQAGESLMQGMAGKMKAGALAAGVAAGALVAQGIQEAIEKQAATGKLKAQLGLSPKEAKTAGAAAGKLYVNAVTGSIDEGAAAVKAIMAAGLAPEKATTKQLAAIATKVQDVSTLFEVDLGQAANAAGQVMKTGLAKNSQEALDTITRGFQIMGPRADDLMDTFNEYSTIFRSLGLDVKTTTGLLAQGMKAGARDTDTVADALKEFQIRTTDGSKASADAFKLLKMDAKESTALFSAGGAGAARGLQDVLDRLRAMKDPVDRNAAAVGLFGTKAEDLAGALFALDPKTAADGLGKVGGAAKKAGDDLRKNAGVEFEKFKRGALMALGSAAMKYAIPPLMTFGRFLNSDVLPPVKSTTMWLADHLAPVFGTVGSAISGTIGWLRQFGIWLLPLGIIVGGLTLALSANAIATGIAMGVMGAYSIAVRGVATVTRVWAAAQALMNAVMALNPFVLVAIAVVALGAALVIAYKKSETFRNIVQAAFKAVSVAALWLWNVVLKPVVGFAVKAFQWWWTAAKIYVTAVGVIFYALGAVAVWLWKSAISPVLGWIVGGFKLWWSGVKLYF</sequence>
<keyword evidence="2" id="KW-0812">Transmembrane</keyword>
<keyword evidence="5" id="KW-1185">Reference proteome</keyword>
<evidence type="ECO:0000313" key="5">
    <source>
        <dbReference type="Proteomes" id="UP001282474"/>
    </source>
</evidence>
<accession>A0ABU4N2V2</accession>
<evidence type="ECO:0000313" key="4">
    <source>
        <dbReference type="EMBL" id="MDX3044110.1"/>
    </source>
</evidence>
<evidence type="ECO:0000259" key="3">
    <source>
        <dbReference type="Pfam" id="PF10145"/>
    </source>
</evidence>
<dbReference type="Proteomes" id="UP001282474">
    <property type="component" value="Unassembled WGS sequence"/>
</dbReference>
<feature type="transmembrane region" description="Helical" evidence="2">
    <location>
        <begin position="582"/>
        <end position="600"/>
    </location>
</feature>